<feature type="compositionally biased region" description="Basic residues" evidence="1">
    <location>
        <begin position="148"/>
        <end position="158"/>
    </location>
</feature>
<evidence type="ECO:0000256" key="1">
    <source>
        <dbReference type="SAM" id="MobiDB-lite"/>
    </source>
</evidence>
<feature type="region of interest" description="Disordered" evidence="1">
    <location>
        <begin position="35"/>
        <end position="54"/>
    </location>
</feature>
<evidence type="ECO:0000313" key="3">
    <source>
        <dbReference type="Proteomes" id="UP000198211"/>
    </source>
</evidence>
<keyword evidence="3" id="KW-1185">Reference proteome</keyword>
<feature type="compositionally biased region" description="Basic and acidic residues" evidence="1">
    <location>
        <begin position="194"/>
        <end position="210"/>
    </location>
</feature>
<dbReference type="AlphaFoldDB" id="A0A225VIJ0"/>
<feature type="compositionally biased region" description="Low complexity" evidence="1">
    <location>
        <begin position="178"/>
        <end position="187"/>
    </location>
</feature>
<feature type="region of interest" description="Disordered" evidence="1">
    <location>
        <begin position="142"/>
        <end position="249"/>
    </location>
</feature>
<sequence>MADVEQERARWTAEATRALGAQQEALAAERANLQQLKNTEEHRRNQEASETQRLQQQFQDLRATVAALPHPDATTDSKSNAIGDPDSATQKSGATSSTCVWIIFGVNGLVERSAIKNDARDCSVYVPVKNLTELRATLPEVKDEPRVKSTKAGRRAPSARKAQTVSDTGESGFRQLNSGDSGSTKSGSGKKGSTRPESRKSSAYKAKEDPGSPPFDPGDGSDSSSDDGDNSDSSSSGSEDSLDNDDGSSTAANFLEFEVMYQLQCSRDI</sequence>
<feature type="compositionally biased region" description="Basic and acidic residues" evidence="1">
    <location>
        <begin position="38"/>
        <end position="47"/>
    </location>
</feature>
<accession>A0A225VIJ0</accession>
<comment type="caution">
    <text evidence="2">The sequence shown here is derived from an EMBL/GenBank/DDBJ whole genome shotgun (WGS) entry which is preliminary data.</text>
</comment>
<name>A0A225VIJ0_9STRA</name>
<evidence type="ECO:0000313" key="2">
    <source>
        <dbReference type="EMBL" id="OWZ04769.1"/>
    </source>
</evidence>
<protein>
    <submittedName>
        <fullName evidence="2">Uncharacterized protein</fullName>
    </submittedName>
</protein>
<reference evidence="3" key="1">
    <citation type="submission" date="2017-03" db="EMBL/GenBank/DDBJ databases">
        <title>Phytopthora megakarya and P. palmivora, two closely related causual agents of cacao black pod achieved similar genome size and gene model numbers by different mechanisms.</title>
        <authorList>
            <person name="Ali S."/>
            <person name="Shao J."/>
            <person name="Larry D.J."/>
            <person name="Kronmiller B."/>
            <person name="Shen D."/>
            <person name="Strem M.D."/>
            <person name="Melnick R.L."/>
            <person name="Guiltinan M.J."/>
            <person name="Tyler B.M."/>
            <person name="Meinhardt L.W."/>
            <person name="Bailey B.A."/>
        </authorList>
    </citation>
    <scope>NUCLEOTIDE SEQUENCE [LARGE SCALE GENOMIC DNA]</scope>
    <source>
        <strain evidence="3">zdho120</strain>
    </source>
</reference>
<feature type="region of interest" description="Disordered" evidence="1">
    <location>
        <begin position="70"/>
        <end position="92"/>
    </location>
</feature>
<gene>
    <name evidence="2" type="ORF">PHMEG_00023274</name>
</gene>
<dbReference type="Proteomes" id="UP000198211">
    <property type="component" value="Unassembled WGS sequence"/>
</dbReference>
<dbReference type="EMBL" id="NBNE01004783">
    <property type="protein sequence ID" value="OWZ04769.1"/>
    <property type="molecule type" value="Genomic_DNA"/>
</dbReference>
<proteinExistence type="predicted"/>
<organism evidence="2 3">
    <name type="scientific">Phytophthora megakarya</name>
    <dbReference type="NCBI Taxonomy" id="4795"/>
    <lineage>
        <taxon>Eukaryota</taxon>
        <taxon>Sar</taxon>
        <taxon>Stramenopiles</taxon>
        <taxon>Oomycota</taxon>
        <taxon>Peronosporomycetes</taxon>
        <taxon>Peronosporales</taxon>
        <taxon>Peronosporaceae</taxon>
        <taxon>Phytophthora</taxon>
    </lineage>
</organism>
<feature type="compositionally biased region" description="Polar residues" evidence="1">
    <location>
        <begin position="161"/>
        <end position="177"/>
    </location>
</feature>